<feature type="compositionally biased region" description="Low complexity" evidence="1">
    <location>
        <begin position="347"/>
        <end position="367"/>
    </location>
</feature>
<evidence type="ECO:0000256" key="1">
    <source>
        <dbReference type="SAM" id="MobiDB-lite"/>
    </source>
</evidence>
<dbReference type="VEuPathDB" id="FungiDB:PGTG_21970"/>
<feature type="region of interest" description="Disordered" evidence="1">
    <location>
        <begin position="498"/>
        <end position="603"/>
    </location>
</feature>
<feature type="compositionally biased region" description="Polar residues" evidence="1">
    <location>
        <begin position="560"/>
        <end position="581"/>
    </location>
</feature>
<feature type="compositionally biased region" description="Low complexity" evidence="1">
    <location>
        <begin position="677"/>
        <end position="694"/>
    </location>
</feature>
<dbReference type="Proteomes" id="UP000008783">
    <property type="component" value="Unassembled WGS sequence"/>
</dbReference>
<feature type="compositionally biased region" description="Polar residues" evidence="1">
    <location>
        <begin position="437"/>
        <end position="449"/>
    </location>
</feature>
<dbReference type="EMBL" id="DS178302">
    <property type="protein sequence ID" value="EHS63954.1"/>
    <property type="molecule type" value="Genomic_DNA"/>
</dbReference>
<name>H6QT00_PUCGT</name>
<proteinExistence type="predicted"/>
<feature type="compositionally biased region" description="Acidic residues" evidence="1">
    <location>
        <begin position="414"/>
        <end position="424"/>
    </location>
</feature>
<keyword evidence="3" id="KW-1185">Reference proteome</keyword>
<dbReference type="KEGG" id="pgr:PGTG_21970"/>
<feature type="region of interest" description="Disordered" evidence="1">
    <location>
        <begin position="310"/>
        <end position="368"/>
    </location>
</feature>
<feature type="compositionally biased region" description="Polar residues" evidence="1">
    <location>
        <begin position="316"/>
        <end position="331"/>
    </location>
</feature>
<dbReference type="InParanoid" id="H6QT00"/>
<protein>
    <submittedName>
        <fullName evidence="2">Uncharacterized protein</fullName>
    </submittedName>
</protein>
<dbReference type="AlphaFoldDB" id="H6QT00"/>
<sequence>MLDVNLYTLNFVRSTNEPDKLFLIQESSGEPVYFRLRAPEGSGETRTELYHAATLAPLGVFQHLSSKLKLISLTNPSSTIELKNSGYINFEWTFYFDKILKFCWRKDIVGMAGNKRGYTCWMSRKPDPDYPCAIYRPGSSAVPPSCQFLDFNIRRIENLHDPRGLEFAIILALLGFTEAVADHDRSPPTSPLDSQRQITAIEANELRVTENSSTSELVAQGHKLFEDPLFLYLSVHAPSPKTFKRATAVAEQIKRDRLKRHGEELYQYLVDDIMSHEISTGKPSSSGSSCTNSSKSSSLKVYLSRTPLDELLPKSATPSKSNQKSGRSSLRVQKPQLPPKEPRAPFLSSSLTSSSSSSSTSSHHASALPHNSLHSRFMTGVHRPFSKIVSIASSSSQSSAYGLQYITPYYLEDDESEEEEEEELTQQTIPEDPARRSNGQEQDYQTANVGRSGASLANTEEPGSIEEPDDRLTDQVLIQIAARSLLCLDSLNAIDEETDRATNPVKENGRGNSSSRESRPGTRASETSFRMSSSTSTSSPEDSRRSSVPRSLYDDPDSLVNMSEHSNNSLDSRIRSPNSSPLHHHRRADSVRRRGSSGSSSRSSASSFVELFLSSSGEAYDHNLHLKLPSAPLHSRNHPSLNRLARKTWTSPAVQSAWKRLGSHSTLLNPPSVKLPSSSSSSSSSSNTTTTWTTGTTNSSNFLSSLFSRKLHLS</sequence>
<evidence type="ECO:0000313" key="2">
    <source>
        <dbReference type="EMBL" id="EHS63954.1"/>
    </source>
</evidence>
<dbReference type="OrthoDB" id="3357341at2759"/>
<feature type="region of interest" description="Disordered" evidence="1">
    <location>
        <begin position="414"/>
        <end position="470"/>
    </location>
</feature>
<dbReference type="RefSeq" id="XP_003889385.1">
    <property type="nucleotide sequence ID" value="XM_003889336.1"/>
</dbReference>
<accession>H6QT00</accession>
<dbReference type="eggNOG" id="ENOG502S7D8">
    <property type="taxonomic scope" value="Eukaryota"/>
</dbReference>
<organism evidence="2 3">
    <name type="scientific">Puccinia graminis f. sp. tritici (strain CRL 75-36-700-3 / race SCCL)</name>
    <name type="common">Black stem rust fungus</name>
    <dbReference type="NCBI Taxonomy" id="418459"/>
    <lineage>
        <taxon>Eukaryota</taxon>
        <taxon>Fungi</taxon>
        <taxon>Dikarya</taxon>
        <taxon>Basidiomycota</taxon>
        <taxon>Pucciniomycotina</taxon>
        <taxon>Pucciniomycetes</taxon>
        <taxon>Pucciniales</taxon>
        <taxon>Pucciniaceae</taxon>
        <taxon>Puccinia</taxon>
    </lineage>
</organism>
<feature type="compositionally biased region" description="Low complexity" evidence="1">
    <location>
        <begin position="280"/>
        <end position="298"/>
    </location>
</feature>
<feature type="compositionally biased region" description="Low complexity" evidence="1">
    <location>
        <begin position="523"/>
        <end position="551"/>
    </location>
</feature>
<dbReference type="GeneID" id="13540728"/>
<gene>
    <name evidence="2" type="ORF">PGTG_21970</name>
</gene>
<feature type="region of interest" description="Disordered" evidence="1">
    <location>
        <begin position="278"/>
        <end position="298"/>
    </location>
</feature>
<dbReference type="HOGENOM" id="CLU_395944_0_0_1"/>
<feature type="region of interest" description="Disordered" evidence="1">
    <location>
        <begin position="665"/>
        <end position="694"/>
    </location>
</feature>
<dbReference type="STRING" id="418459.H6QT00"/>
<evidence type="ECO:0000313" key="3">
    <source>
        <dbReference type="Proteomes" id="UP000008783"/>
    </source>
</evidence>
<reference evidence="3" key="1">
    <citation type="journal article" date="2011" name="Proc. Natl. Acad. Sci. U.S.A.">
        <title>Obligate biotrophy features unraveled by the genomic analysis of rust fungi.</title>
        <authorList>
            <person name="Duplessis S."/>
            <person name="Cuomo C.A."/>
            <person name="Lin Y.-C."/>
            <person name="Aerts A."/>
            <person name="Tisserant E."/>
            <person name="Veneault-Fourrey C."/>
            <person name="Joly D.L."/>
            <person name="Hacquard S."/>
            <person name="Amselem J."/>
            <person name="Cantarel B.L."/>
            <person name="Chiu R."/>
            <person name="Coutinho P.M."/>
            <person name="Feau N."/>
            <person name="Field M."/>
            <person name="Frey P."/>
            <person name="Gelhaye E."/>
            <person name="Goldberg J."/>
            <person name="Grabherr M.G."/>
            <person name="Kodira C.D."/>
            <person name="Kohler A."/>
            <person name="Kuees U."/>
            <person name="Lindquist E.A."/>
            <person name="Lucas S.M."/>
            <person name="Mago R."/>
            <person name="Mauceli E."/>
            <person name="Morin E."/>
            <person name="Murat C."/>
            <person name="Pangilinan J.L."/>
            <person name="Park R."/>
            <person name="Pearson M."/>
            <person name="Quesneville H."/>
            <person name="Rouhier N."/>
            <person name="Sakthikumar S."/>
            <person name="Salamov A.A."/>
            <person name="Schmutz J."/>
            <person name="Selles B."/>
            <person name="Shapiro H."/>
            <person name="Tanguay P."/>
            <person name="Tuskan G.A."/>
            <person name="Henrissat B."/>
            <person name="Van de Peer Y."/>
            <person name="Rouze P."/>
            <person name="Ellis J.G."/>
            <person name="Dodds P.N."/>
            <person name="Schein J.E."/>
            <person name="Zhong S."/>
            <person name="Hamelin R.C."/>
            <person name="Grigoriev I.V."/>
            <person name="Szabo L.J."/>
            <person name="Martin F."/>
        </authorList>
    </citation>
    <scope>NUCLEOTIDE SEQUENCE [LARGE SCALE GENOMIC DNA]</scope>
    <source>
        <strain evidence="3">CRL 75-36-700-3 / race SCCL</strain>
    </source>
</reference>